<feature type="compositionally biased region" description="Low complexity" evidence="1">
    <location>
        <begin position="363"/>
        <end position="388"/>
    </location>
</feature>
<dbReference type="EMBL" id="JANBTW010000044">
    <property type="protein sequence ID" value="KAJ2675943.1"/>
    <property type="molecule type" value="Genomic_DNA"/>
</dbReference>
<feature type="region of interest" description="Disordered" evidence="1">
    <location>
        <begin position="294"/>
        <end position="346"/>
    </location>
</feature>
<dbReference type="AlphaFoldDB" id="A0A9W8KXQ2"/>
<reference evidence="2" key="1">
    <citation type="submission" date="2022-07" db="EMBL/GenBank/DDBJ databases">
        <title>Phylogenomic reconstructions and comparative analyses of Kickxellomycotina fungi.</title>
        <authorList>
            <person name="Reynolds N.K."/>
            <person name="Stajich J.E."/>
            <person name="Barry K."/>
            <person name="Grigoriev I.V."/>
            <person name="Crous P."/>
            <person name="Smith M.E."/>
        </authorList>
    </citation>
    <scope>NUCLEOTIDE SEQUENCE</scope>
    <source>
        <strain evidence="2">NRRL 3115</strain>
    </source>
</reference>
<organism evidence="2 3">
    <name type="scientific">Coemansia spiralis</name>
    <dbReference type="NCBI Taxonomy" id="417178"/>
    <lineage>
        <taxon>Eukaryota</taxon>
        <taxon>Fungi</taxon>
        <taxon>Fungi incertae sedis</taxon>
        <taxon>Zoopagomycota</taxon>
        <taxon>Kickxellomycotina</taxon>
        <taxon>Kickxellomycetes</taxon>
        <taxon>Kickxellales</taxon>
        <taxon>Kickxellaceae</taxon>
        <taxon>Coemansia</taxon>
    </lineage>
</organism>
<comment type="caution">
    <text evidence="2">The sequence shown here is derived from an EMBL/GenBank/DDBJ whole genome shotgun (WGS) entry which is preliminary data.</text>
</comment>
<proteinExistence type="predicted"/>
<sequence length="388" mass="42530">MEQQLSPSEWVPLFETFFKNTELNQSLRTLKIETVTFPCISLNFLSIHLRCLADGIQHLLEKHAHEKFSMQGADSTSKRADESNAQDVVQSICGKEGTAQNIDGFISKQRKEIDDNNRQEFLISETGRDSTCARVDANGASKGIQIQLSAVSNNNNNNSNSSSALERSTTLNECLSHKQHGLLSESASLPLSGLDERVDNLCDHLNVRFVPDVKSIYSRVSALEDRIMTLEKEFPPWSAEHFNQPGRRYLQSPPVTIYRVLPPPLSPSSDTIHVSPGLQQSPSTAGKQIKQLAQRKTSVKSKTKSAGALDSRLASIQKRKKAGSTPIKSPLDKTGKPIFRSCGRGVNSSLTRSVLAQLQSRKPQTPAPTQTVQQQPSSGSGSSNANPN</sequence>
<dbReference type="Proteomes" id="UP001151518">
    <property type="component" value="Unassembled WGS sequence"/>
</dbReference>
<evidence type="ECO:0000256" key="1">
    <source>
        <dbReference type="SAM" id="MobiDB-lite"/>
    </source>
</evidence>
<evidence type="ECO:0000313" key="2">
    <source>
        <dbReference type="EMBL" id="KAJ2675943.1"/>
    </source>
</evidence>
<name>A0A9W8KXQ2_9FUNG</name>
<gene>
    <name evidence="2" type="ORF">GGI25_003780</name>
</gene>
<dbReference type="OrthoDB" id="5531344at2759"/>
<evidence type="ECO:0000313" key="3">
    <source>
        <dbReference type="Proteomes" id="UP001151518"/>
    </source>
</evidence>
<protein>
    <submittedName>
        <fullName evidence="2">Uncharacterized protein</fullName>
    </submittedName>
</protein>
<accession>A0A9W8KXQ2</accession>
<feature type="region of interest" description="Disordered" evidence="1">
    <location>
        <begin position="358"/>
        <end position="388"/>
    </location>
</feature>